<evidence type="ECO:0000313" key="2">
    <source>
        <dbReference type="Proteomes" id="UP000265520"/>
    </source>
</evidence>
<proteinExistence type="predicted"/>
<reference evidence="1 2" key="1">
    <citation type="journal article" date="2018" name="Front. Plant Sci.">
        <title>Red Clover (Trifolium pratense) and Zigzag Clover (T. medium) - A Picture of Genomic Similarities and Differences.</title>
        <authorList>
            <person name="Dluhosova J."/>
            <person name="Istvanek J."/>
            <person name="Nedelnik J."/>
            <person name="Repkova J."/>
        </authorList>
    </citation>
    <scope>NUCLEOTIDE SEQUENCE [LARGE SCALE GENOMIC DNA]</scope>
    <source>
        <strain evidence="2">cv. 10/8</strain>
        <tissue evidence="1">Leaf</tissue>
    </source>
</reference>
<sequence length="48" mass="5304">TEIRKSCFWELLPVYAQAWDTGAQACRAGLSSSWSRQGVGGYGPAWRV</sequence>
<comment type="caution">
    <text evidence="1">The sequence shown here is derived from an EMBL/GenBank/DDBJ whole genome shotgun (WGS) entry which is preliminary data.</text>
</comment>
<accession>A0A392TEI6</accession>
<organism evidence="1 2">
    <name type="scientific">Trifolium medium</name>
    <dbReference type="NCBI Taxonomy" id="97028"/>
    <lineage>
        <taxon>Eukaryota</taxon>
        <taxon>Viridiplantae</taxon>
        <taxon>Streptophyta</taxon>
        <taxon>Embryophyta</taxon>
        <taxon>Tracheophyta</taxon>
        <taxon>Spermatophyta</taxon>
        <taxon>Magnoliopsida</taxon>
        <taxon>eudicotyledons</taxon>
        <taxon>Gunneridae</taxon>
        <taxon>Pentapetalae</taxon>
        <taxon>rosids</taxon>
        <taxon>fabids</taxon>
        <taxon>Fabales</taxon>
        <taxon>Fabaceae</taxon>
        <taxon>Papilionoideae</taxon>
        <taxon>50 kb inversion clade</taxon>
        <taxon>NPAAA clade</taxon>
        <taxon>Hologalegina</taxon>
        <taxon>IRL clade</taxon>
        <taxon>Trifolieae</taxon>
        <taxon>Trifolium</taxon>
    </lineage>
</organism>
<evidence type="ECO:0000313" key="1">
    <source>
        <dbReference type="EMBL" id="MCI59539.1"/>
    </source>
</evidence>
<protein>
    <submittedName>
        <fullName evidence="1">Uncharacterized protein</fullName>
    </submittedName>
</protein>
<dbReference type="AlphaFoldDB" id="A0A392TEI6"/>
<name>A0A392TEI6_9FABA</name>
<keyword evidence="2" id="KW-1185">Reference proteome</keyword>
<dbReference type="EMBL" id="LXQA010565351">
    <property type="protein sequence ID" value="MCI59539.1"/>
    <property type="molecule type" value="Genomic_DNA"/>
</dbReference>
<dbReference type="Proteomes" id="UP000265520">
    <property type="component" value="Unassembled WGS sequence"/>
</dbReference>
<feature type="non-terminal residue" evidence="1">
    <location>
        <position position="1"/>
    </location>
</feature>